<dbReference type="GO" id="GO:0016020">
    <property type="term" value="C:membrane"/>
    <property type="evidence" value="ECO:0007669"/>
    <property type="project" value="UniProtKB-SubCell"/>
</dbReference>
<evidence type="ECO:0000259" key="5">
    <source>
        <dbReference type="Pfam" id="PF04101"/>
    </source>
</evidence>
<evidence type="ECO:0000256" key="2">
    <source>
        <dbReference type="ARBA" id="ARBA00006962"/>
    </source>
</evidence>
<dbReference type="STRING" id="1413211.U473_13780"/>
<dbReference type="AlphaFoldDB" id="A0A135L0P3"/>
<dbReference type="EMBL" id="LSKU01000002">
    <property type="protein sequence ID" value="KXG42545.1"/>
    <property type="molecule type" value="Genomic_DNA"/>
</dbReference>
<evidence type="ECO:0008006" key="9">
    <source>
        <dbReference type="Google" id="ProtNLM"/>
    </source>
</evidence>
<dbReference type="RefSeq" id="WP_068727781.1">
    <property type="nucleotide sequence ID" value="NZ_LSKU01000002.1"/>
</dbReference>
<dbReference type="OrthoDB" id="9815663at2"/>
<feature type="domain" description="Glycosyl transferase family 28 C-terminal" evidence="5">
    <location>
        <begin position="223"/>
        <end position="345"/>
    </location>
</feature>
<evidence type="ECO:0000256" key="3">
    <source>
        <dbReference type="ARBA" id="ARBA00022676"/>
    </source>
</evidence>
<sequence length="367" mass="42436">MSGKRILILSESFGAGHTRAAEAIKEGILSYHPDWQIHVLELGTWLRPTLSHWITGIYLKTLRFSPKIWGMIYRRVQNRTVKPQFEFFLHRMIYAHILQLFHEYKPDLIVTTHPFPSAVVSRLKRMGLNIPLHTVITDYHVHGSWINTGVDYYYLPNHEAKLQMQQLGVSEKRLYITGIPTHPNFWNKTDKRKIRKKLGLSDRPTLLYMGGGLGIGLSPDMLSTIHQYRDEMQILIVTGRNRTLYRSLKLDPSFNHPHIHIYPFVKNIDELMDAADLLLTKPGGVTVAEAMAKGVPMIMLNPIPGQEEENYEYILQNQLGISVKDMEELNNLLEQFIKEPYMISKYFKSLSKTYNGRNAVEQIIKNA</sequence>
<gene>
    <name evidence="7" type="ORF">U473_13780</name>
</gene>
<dbReference type="Proteomes" id="UP000070352">
    <property type="component" value="Unassembled WGS sequence"/>
</dbReference>
<evidence type="ECO:0000256" key="4">
    <source>
        <dbReference type="ARBA" id="ARBA00022679"/>
    </source>
</evidence>
<comment type="similarity">
    <text evidence="2">Belongs to the glycosyltransferase 28 family.</text>
</comment>
<evidence type="ECO:0000259" key="6">
    <source>
        <dbReference type="Pfam" id="PF06925"/>
    </source>
</evidence>
<dbReference type="InterPro" id="IPR050519">
    <property type="entry name" value="Glycosyltransf_28_UgtP"/>
</dbReference>
<evidence type="ECO:0000313" key="8">
    <source>
        <dbReference type="Proteomes" id="UP000070352"/>
    </source>
</evidence>
<keyword evidence="4" id="KW-0808">Transferase</keyword>
<dbReference type="PANTHER" id="PTHR43025">
    <property type="entry name" value="MONOGALACTOSYLDIACYLGLYCEROL SYNTHASE"/>
    <property type="match status" value="1"/>
</dbReference>
<reference evidence="7 8" key="1">
    <citation type="submission" date="2016-02" db="EMBL/GenBank/DDBJ databases">
        <title>Draft Genome for Tepidibacillus decaturensis nov. sp. Strain Z9, an Anaerobic, Moderately Thermophilic and Heterotrophic Bacterium from Deep Subsurface of the Illinois Basin, USA.</title>
        <authorList>
            <person name="Dong Y."/>
            <person name="Chang J.Y."/>
            <person name="Sanford R."/>
            <person name="Fouke B.W."/>
        </authorList>
    </citation>
    <scope>NUCLEOTIDE SEQUENCE [LARGE SCALE GENOMIC DNA]</scope>
    <source>
        <strain evidence="7 8">Z9</strain>
    </source>
</reference>
<evidence type="ECO:0000256" key="1">
    <source>
        <dbReference type="ARBA" id="ARBA00004370"/>
    </source>
</evidence>
<dbReference type="Pfam" id="PF06925">
    <property type="entry name" value="MGDG_synth"/>
    <property type="match status" value="1"/>
</dbReference>
<keyword evidence="8" id="KW-1185">Reference proteome</keyword>
<proteinExistence type="inferred from homology"/>
<dbReference type="InterPro" id="IPR007235">
    <property type="entry name" value="Glyco_trans_28_C"/>
</dbReference>
<feature type="domain" description="Diacylglycerol glucosyltransferase N-terminal" evidence="6">
    <location>
        <begin position="17"/>
        <end position="180"/>
    </location>
</feature>
<organism evidence="7 8">
    <name type="scientific">Tepidibacillus decaturensis</name>
    <dbReference type="NCBI Taxonomy" id="1413211"/>
    <lineage>
        <taxon>Bacteria</taxon>
        <taxon>Bacillati</taxon>
        <taxon>Bacillota</taxon>
        <taxon>Bacilli</taxon>
        <taxon>Bacillales</taxon>
        <taxon>Bacillaceae</taxon>
        <taxon>Tepidibacillus</taxon>
    </lineage>
</organism>
<dbReference type="GO" id="GO:0009247">
    <property type="term" value="P:glycolipid biosynthetic process"/>
    <property type="evidence" value="ECO:0007669"/>
    <property type="project" value="InterPro"/>
</dbReference>
<dbReference type="GO" id="GO:0016758">
    <property type="term" value="F:hexosyltransferase activity"/>
    <property type="evidence" value="ECO:0007669"/>
    <property type="project" value="InterPro"/>
</dbReference>
<comment type="caution">
    <text evidence="7">The sequence shown here is derived from an EMBL/GenBank/DDBJ whole genome shotgun (WGS) entry which is preliminary data.</text>
</comment>
<dbReference type="SUPFAM" id="SSF53756">
    <property type="entry name" value="UDP-Glycosyltransferase/glycogen phosphorylase"/>
    <property type="match status" value="1"/>
</dbReference>
<accession>A0A135L0P3</accession>
<name>A0A135L0P3_9BACI</name>
<comment type="subcellular location">
    <subcellularLocation>
        <location evidence="1">Membrane</location>
    </subcellularLocation>
</comment>
<keyword evidence="3" id="KW-0328">Glycosyltransferase</keyword>
<dbReference type="InterPro" id="IPR009695">
    <property type="entry name" value="Diacylglyc_glucosyltr_N"/>
</dbReference>
<dbReference type="Pfam" id="PF04101">
    <property type="entry name" value="Glyco_tran_28_C"/>
    <property type="match status" value="1"/>
</dbReference>
<protein>
    <recommendedName>
        <fullName evidence="9">Galactosyldiacylglycerol synthase</fullName>
    </recommendedName>
</protein>
<dbReference type="Gene3D" id="3.40.50.2000">
    <property type="entry name" value="Glycogen Phosphorylase B"/>
    <property type="match status" value="1"/>
</dbReference>
<evidence type="ECO:0000313" key="7">
    <source>
        <dbReference type="EMBL" id="KXG42545.1"/>
    </source>
</evidence>
<dbReference type="PANTHER" id="PTHR43025:SF3">
    <property type="entry name" value="MONOGALACTOSYLDIACYLGLYCEROL SYNTHASE 1, CHLOROPLASTIC"/>
    <property type="match status" value="1"/>
</dbReference>